<evidence type="ECO:0000259" key="1">
    <source>
        <dbReference type="PROSITE" id="PS50943"/>
    </source>
</evidence>
<dbReference type="InterPro" id="IPR010982">
    <property type="entry name" value="Lambda_DNA-bd_dom_sf"/>
</dbReference>
<name>A0A413SFP6_9FIRM</name>
<accession>A0A413SFP6</accession>
<dbReference type="Proteomes" id="UP000479531">
    <property type="component" value="Unassembled WGS sequence"/>
</dbReference>
<evidence type="ECO:0000313" key="3">
    <source>
        <dbReference type="EMBL" id="RHA66201.1"/>
    </source>
</evidence>
<dbReference type="Gene3D" id="1.10.260.40">
    <property type="entry name" value="lambda repressor-like DNA-binding domains"/>
    <property type="match status" value="1"/>
</dbReference>
<evidence type="ECO:0000313" key="5">
    <source>
        <dbReference type="Proteomes" id="UP000479531"/>
    </source>
</evidence>
<gene>
    <name evidence="3" type="ORF">DW927_11715</name>
    <name evidence="2" type="ORF">GCK47_16510</name>
</gene>
<evidence type="ECO:0000313" key="2">
    <source>
        <dbReference type="EMBL" id="MVQ47241.1"/>
    </source>
</evidence>
<protein>
    <submittedName>
        <fullName evidence="2">Helix-turn-helix domain-containing protein</fullName>
    </submittedName>
    <submittedName>
        <fullName evidence="3">XRE family transcriptional regulator</fullName>
    </submittedName>
</protein>
<organism evidence="3 4">
    <name type="scientific">Roseburia intestinalis</name>
    <dbReference type="NCBI Taxonomy" id="166486"/>
    <lineage>
        <taxon>Bacteria</taxon>
        <taxon>Bacillati</taxon>
        <taxon>Bacillota</taxon>
        <taxon>Clostridia</taxon>
        <taxon>Lachnospirales</taxon>
        <taxon>Lachnospiraceae</taxon>
        <taxon>Roseburia</taxon>
    </lineage>
</organism>
<comment type="caution">
    <text evidence="3">The sequence shown here is derived from an EMBL/GenBank/DDBJ whole genome shotgun (WGS) entry which is preliminary data.</text>
</comment>
<sequence length="65" mass="7356">MFSYTPLFTLLVQKDMTKTQLREAIGIGTGTLAKMSKGEYVAMEVLDKVCNYLECNIEDVIKHQP</sequence>
<reference evidence="2 5" key="2">
    <citation type="submission" date="2019-10" db="EMBL/GenBank/DDBJ databases">
        <title>Roseburia spp. ameliorate alcoholic fatty liver via restoration of gut barrier function.</title>
        <authorList>
            <person name="Seo B."/>
            <person name="Ko G."/>
        </authorList>
    </citation>
    <scope>NUCLEOTIDE SEQUENCE [LARGE SCALE GENOMIC DNA]</scope>
    <source>
        <strain evidence="2 5">SNUG30017</strain>
    </source>
</reference>
<dbReference type="Pfam" id="PF13443">
    <property type="entry name" value="HTH_26"/>
    <property type="match status" value="1"/>
</dbReference>
<dbReference type="EMBL" id="WGGT01000027">
    <property type="protein sequence ID" value="MVQ47241.1"/>
    <property type="molecule type" value="Genomic_DNA"/>
</dbReference>
<dbReference type="GO" id="GO:0003677">
    <property type="term" value="F:DNA binding"/>
    <property type="evidence" value="ECO:0007669"/>
    <property type="project" value="InterPro"/>
</dbReference>
<dbReference type="SUPFAM" id="SSF47413">
    <property type="entry name" value="lambda repressor-like DNA-binding domains"/>
    <property type="match status" value="1"/>
</dbReference>
<dbReference type="EMBL" id="QSFP01000013">
    <property type="protein sequence ID" value="RHA66201.1"/>
    <property type="molecule type" value="Genomic_DNA"/>
</dbReference>
<proteinExistence type="predicted"/>
<dbReference type="PROSITE" id="PS50943">
    <property type="entry name" value="HTH_CROC1"/>
    <property type="match status" value="1"/>
</dbReference>
<dbReference type="InterPro" id="IPR001387">
    <property type="entry name" value="Cro/C1-type_HTH"/>
</dbReference>
<dbReference type="Proteomes" id="UP000284465">
    <property type="component" value="Unassembled WGS sequence"/>
</dbReference>
<reference evidence="3 4" key="1">
    <citation type="submission" date="2018-08" db="EMBL/GenBank/DDBJ databases">
        <title>A genome reference for cultivated species of the human gut microbiota.</title>
        <authorList>
            <person name="Zou Y."/>
            <person name="Xue W."/>
            <person name="Luo G."/>
        </authorList>
    </citation>
    <scope>NUCLEOTIDE SEQUENCE [LARGE SCALE GENOMIC DNA]</scope>
    <source>
        <strain evidence="3 4">AM43-11</strain>
    </source>
</reference>
<evidence type="ECO:0000313" key="4">
    <source>
        <dbReference type="Proteomes" id="UP000284465"/>
    </source>
</evidence>
<dbReference type="RefSeq" id="WP_118591632.1">
    <property type="nucleotide sequence ID" value="NZ_QSFP01000013.1"/>
</dbReference>
<feature type="domain" description="HTH cro/C1-type" evidence="1">
    <location>
        <begin position="13"/>
        <end position="60"/>
    </location>
</feature>
<dbReference type="AlphaFoldDB" id="A0A413SFP6"/>